<keyword evidence="1" id="KW-0812">Transmembrane</keyword>
<dbReference type="EMBL" id="MWQO01000007">
    <property type="protein sequence ID" value="THD11721.1"/>
    <property type="molecule type" value="Genomic_DNA"/>
</dbReference>
<keyword evidence="1" id="KW-0472">Membrane</keyword>
<protein>
    <submittedName>
        <fullName evidence="2">Uncharacterized protein</fullName>
    </submittedName>
</protein>
<evidence type="ECO:0000313" key="2">
    <source>
        <dbReference type="EMBL" id="THD11721.1"/>
    </source>
</evidence>
<evidence type="ECO:0000256" key="1">
    <source>
        <dbReference type="SAM" id="Phobius"/>
    </source>
</evidence>
<proteinExistence type="predicted"/>
<dbReference type="Proteomes" id="UP000307749">
    <property type="component" value="Unassembled WGS sequence"/>
</dbReference>
<keyword evidence="3" id="KW-1185">Reference proteome</keyword>
<keyword evidence="1" id="KW-1133">Transmembrane helix</keyword>
<dbReference type="AlphaFoldDB" id="A0A4V3UTS1"/>
<dbReference type="RefSeq" id="WP_136256238.1">
    <property type="nucleotide sequence ID" value="NZ_DAHXOC010000076.1"/>
</dbReference>
<name>A0A4V3UTS1_9GAMM</name>
<gene>
    <name evidence="2" type="ORF">B1806_02310</name>
</gene>
<feature type="transmembrane region" description="Helical" evidence="1">
    <location>
        <begin position="27"/>
        <end position="44"/>
    </location>
</feature>
<dbReference type="STRING" id="993689.GCA_002077135_01536"/>
<reference evidence="2 3" key="1">
    <citation type="submission" date="2017-02" db="EMBL/GenBank/DDBJ databases">
        <title>Whole genome sequencing of Metallibacterium scheffleri DSM 24874 (T).</title>
        <authorList>
            <person name="Kumar S."/>
            <person name="Patil P."/>
            <person name="Patil P.B."/>
        </authorList>
    </citation>
    <scope>NUCLEOTIDE SEQUENCE [LARGE SCALE GENOMIC DNA]</scope>
    <source>
        <strain evidence="2 3">DSM 24874</strain>
    </source>
</reference>
<comment type="caution">
    <text evidence="2">The sequence shown here is derived from an EMBL/GenBank/DDBJ whole genome shotgun (WGS) entry which is preliminary data.</text>
</comment>
<sequence>MHIFATARQRAVRSLCQYTRGQAMTEYIVVVAAGIILLVAVAAGSSSSPVQQMIVALKGFWTHYSYLISLP</sequence>
<organism evidence="2 3">
    <name type="scientific">Metallibacterium scheffleri</name>
    <dbReference type="NCBI Taxonomy" id="993689"/>
    <lineage>
        <taxon>Bacteria</taxon>
        <taxon>Pseudomonadati</taxon>
        <taxon>Pseudomonadota</taxon>
        <taxon>Gammaproteobacteria</taxon>
        <taxon>Lysobacterales</taxon>
        <taxon>Rhodanobacteraceae</taxon>
        <taxon>Metallibacterium</taxon>
    </lineage>
</organism>
<accession>A0A4V3UTS1</accession>
<evidence type="ECO:0000313" key="3">
    <source>
        <dbReference type="Proteomes" id="UP000307749"/>
    </source>
</evidence>